<dbReference type="GO" id="GO:0016052">
    <property type="term" value="P:carbohydrate catabolic process"/>
    <property type="evidence" value="ECO:0007669"/>
    <property type="project" value="TreeGrafter"/>
</dbReference>
<feature type="compositionally biased region" description="Polar residues" evidence="5">
    <location>
        <begin position="159"/>
        <end position="174"/>
    </location>
</feature>
<dbReference type="CDD" id="cd06522">
    <property type="entry name" value="GH25_AtlA-like"/>
    <property type="match status" value="1"/>
</dbReference>
<dbReference type="GO" id="GO:0016998">
    <property type="term" value="P:cell wall macromolecule catabolic process"/>
    <property type="evidence" value="ECO:0007669"/>
    <property type="project" value="InterPro"/>
</dbReference>
<dbReference type="InterPro" id="IPR017853">
    <property type="entry name" value="GH"/>
</dbReference>
<evidence type="ECO:0000256" key="2">
    <source>
        <dbReference type="ARBA" id="ARBA00022801"/>
    </source>
</evidence>
<dbReference type="GO" id="GO:0009253">
    <property type="term" value="P:peptidoglycan catabolic process"/>
    <property type="evidence" value="ECO:0007669"/>
    <property type="project" value="InterPro"/>
</dbReference>
<feature type="region of interest" description="Disordered" evidence="5">
    <location>
        <begin position="68"/>
        <end position="174"/>
    </location>
</feature>
<dbReference type="PROSITE" id="PS00953">
    <property type="entry name" value="GLYCOSYL_HYDROL_F25_1"/>
    <property type="match status" value="1"/>
</dbReference>
<name>A0A024F995_STRMG</name>
<dbReference type="Pfam" id="PF01183">
    <property type="entry name" value="Glyco_hydro_25"/>
    <property type="match status" value="1"/>
</dbReference>
<organism evidence="7">
    <name type="scientific">Streptococcus mutans</name>
    <dbReference type="NCBI Taxonomy" id="1309"/>
    <lineage>
        <taxon>Bacteria</taxon>
        <taxon>Bacillati</taxon>
        <taxon>Bacillota</taxon>
        <taxon>Bacilli</taxon>
        <taxon>Lactobacillales</taxon>
        <taxon>Streptococcaceae</taxon>
        <taxon>Streptococcus</taxon>
    </lineage>
</organism>
<keyword evidence="2 4" id="KW-0378">Hydrolase</keyword>
<dbReference type="EMBL" id="AB930283">
    <property type="protein sequence ID" value="BAO73180.1"/>
    <property type="molecule type" value="Genomic_DNA"/>
</dbReference>
<dbReference type="EC" id="3.2.1.17" evidence="4"/>
<dbReference type="InterPro" id="IPR002053">
    <property type="entry name" value="Glyco_hydro_25"/>
</dbReference>
<dbReference type="Gene3D" id="3.20.20.80">
    <property type="entry name" value="Glycosidases"/>
    <property type="match status" value="1"/>
</dbReference>
<feature type="chain" id="PRO_5001531142" description="Lysozyme" evidence="6">
    <location>
        <begin position="25"/>
        <end position="979"/>
    </location>
</feature>
<dbReference type="RefSeq" id="WP_019313909.1">
    <property type="nucleotide sequence ID" value="NZ_NBFB01000002.1"/>
</dbReference>
<proteinExistence type="inferred from homology"/>
<dbReference type="Gene3D" id="2.60.40.3760">
    <property type="match status" value="6"/>
</dbReference>
<evidence type="ECO:0000256" key="1">
    <source>
        <dbReference type="ARBA" id="ARBA00010646"/>
    </source>
</evidence>
<protein>
    <recommendedName>
        <fullName evidence="4">Lysozyme</fullName>
        <ecNumber evidence="4">3.2.1.17</ecNumber>
    </recommendedName>
</protein>
<dbReference type="PANTHER" id="PTHR34135:SF2">
    <property type="entry name" value="LYSOZYME"/>
    <property type="match status" value="1"/>
</dbReference>
<dbReference type="SUPFAM" id="SSF51445">
    <property type="entry name" value="(Trans)glycosidases"/>
    <property type="match status" value="1"/>
</dbReference>
<gene>
    <name evidence="7" type="primary">atlA</name>
</gene>
<dbReference type="AlphaFoldDB" id="A0A024F995"/>
<comment type="catalytic activity">
    <reaction evidence="4">
        <text>Hydrolysis of (1-&gt;4)-beta-linkages between N-acetylmuramic acid and N-acetyl-D-glucosamine residues in a peptidoglycan and between N-acetyl-D-glucosamine residues in chitodextrins.</text>
        <dbReference type="EC" id="3.2.1.17"/>
    </reaction>
</comment>
<feature type="compositionally biased region" description="Polar residues" evidence="5">
    <location>
        <begin position="104"/>
        <end position="151"/>
    </location>
</feature>
<comment type="similarity">
    <text evidence="1 4">Belongs to the glycosyl hydrolase 25 family.</text>
</comment>
<evidence type="ECO:0000313" key="7">
    <source>
        <dbReference type="EMBL" id="BAO73180.1"/>
    </source>
</evidence>
<feature type="compositionally biased region" description="Polar residues" evidence="5">
    <location>
        <begin position="68"/>
        <end position="97"/>
    </location>
</feature>
<dbReference type="PROSITE" id="PS51904">
    <property type="entry name" value="GLYCOSYL_HYDROL_F25_2"/>
    <property type="match status" value="1"/>
</dbReference>
<evidence type="ECO:0000256" key="4">
    <source>
        <dbReference type="RuleBase" id="RU361176"/>
    </source>
</evidence>
<accession>A0A024F995</accession>
<dbReference type="PANTHER" id="PTHR34135">
    <property type="entry name" value="LYSOZYME"/>
    <property type="match status" value="1"/>
</dbReference>
<sequence length="979" mass="107282">MKSKTYLMIPLALTLFMAANKISADEQNQSLSASEVISSDATSVSELPATTAQISQEVRNNGQDSTIQLQQTQEQSDPITSTSETTVSSMKVATNGSPAKANETETVPSQASTASSVQTPDQISTVPSVKAETTSTADQLQSTSSAPLDQQTDAKRLSNKMTPASSVQTRSSLTQDKQVQAQEVTSAVVEEKGIKLQYNGQIARNTKIQFAVWSARNDQDDLQWYTANNMGAAYAEFKNHREYGTYYVHTYANQNGKMIGLNATTLTIAQPQVQTNIQRKSATNFELTVSNVPNTISGIMVPVWSDQNGQDDIKWYNARKADDGSYKVLIDTKNHKNDLGHYEAHIYGYSTVTQSQIGLAVSSGFDRNDTRPNARISVANYDQNKTTFDVVVEGSSDTKTVSAVNIAVWSEDKGQDDLKWYSPKIVNNKATVTINIANHSNTSDKYNVHVYTDYTDGTHSGTILGAYQINKPLEKNTVSADLTSDSIALKLDSNTVTDYTKVRFAVWSDQNGQDDLKWYSANSDGAATAAYSNHSGYGLYHIHTYIIKDGKMVGLNGRTITINQPSAKVDIAKESDALYKVTVSNLPAYISSVVIPVWTDKNNQDDIQWIPATKQGDGTYAAQIQLADHNGETGHYNVHVYGQSKFDNKTVGLAATDGFNVAETRNAVIAASNYNASAGTIDMIVKQEAGGKAIKEVRIAAWSEADQSNLHWYVSSTIIDGKVTVTINEKNHQYIKGNYNIHVYVDYTDGTSSGTNIGNYSLNADKPAVALPSYFIDISSHNGIISVAEFNSLKQQGIQGVVVKLTEGTSYINPYASSQIANARAAGIKVSAYHYAHYTSAAGAQEEARYFANAARSFGLEASTVMVNDMEESSMVNNINNNVQAWQDEMRRQGYSNLIHYTMASWLDIRGGQVDTARFGINNFWVAHYAKGYTYMTQEEAKSLNYYANAAAWQYTSVSSKLSHALDENIDYTGRFTQQ</sequence>
<evidence type="ECO:0000256" key="3">
    <source>
        <dbReference type="ARBA" id="ARBA00023295"/>
    </source>
</evidence>
<dbReference type="SMART" id="SM00641">
    <property type="entry name" value="Glyco_25"/>
    <property type="match status" value="1"/>
</dbReference>
<dbReference type="GO" id="GO:0003796">
    <property type="term" value="F:lysozyme activity"/>
    <property type="evidence" value="ECO:0007669"/>
    <property type="project" value="UniProtKB-EC"/>
</dbReference>
<dbReference type="InterPro" id="IPR008270">
    <property type="entry name" value="Glyco_hydro_25_AS"/>
</dbReference>
<keyword evidence="3 4" id="KW-0326">Glycosidase</keyword>
<dbReference type="InterPro" id="IPR013688">
    <property type="entry name" value="GBS_Bsp-like"/>
</dbReference>
<keyword evidence="6" id="KW-0732">Signal</keyword>
<evidence type="ECO:0000256" key="5">
    <source>
        <dbReference type="SAM" id="MobiDB-lite"/>
    </source>
</evidence>
<dbReference type="InterPro" id="IPR018077">
    <property type="entry name" value="Glyco_hydro_fam25_subgr"/>
</dbReference>
<feature type="signal peptide" evidence="6">
    <location>
        <begin position="1"/>
        <end position="24"/>
    </location>
</feature>
<evidence type="ECO:0000256" key="6">
    <source>
        <dbReference type="SAM" id="SignalP"/>
    </source>
</evidence>
<reference evidence="7" key="1">
    <citation type="submission" date="2014-04" db="EMBL/GenBank/DDBJ databases">
        <title>Sequence analysis of Streptococcus mutans atlA gene.</title>
        <authorList>
            <person name="Tamura H."/>
        </authorList>
    </citation>
    <scope>NUCLEOTIDE SEQUENCE</scope>
    <source>
        <strain evidence="7">LM7</strain>
    </source>
</reference>
<dbReference type="Pfam" id="PF08481">
    <property type="entry name" value="GBS_Bsp-like"/>
    <property type="match status" value="6"/>
</dbReference>